<keyword evidence="1" id="KW-0663">Pyridoxal phosphate</keyword>
<accession>A0ABT9UX22</accession>
<dbReference type="InterPro" id="IPR000653">
    <property type="entry name" value="DegT/StrS_aminotransferase"/>
</dbReference>
<dbReference type="Gene3D" id="3.40.640.10">
    <property type="entry name" value="Type I PLP-dependent aspartate aminotransferase-like (Major domain)"/>
    <property type="match status" value="1"/>
</dbReference>
<dbReference type="Pfam" id="PF01041">
    <property type="entry name" value="DegT_DnrJ_EryC1"/>
    <property type="match status" value="1"/>
</dbReference>
<dbReference type="PANTHER" id="PTHR30244:SF34">
    <property type="entry name" value="DTDP-4-AMINO-4,6-DIDEOXYGALACTOSE TRANSAMINASE"/>
    <property type="match status" value="1"/>
</dbReference>
<dbReference type="SUPFAM" id="SSF53383">
    <property type="entry name" value="PLP-dependent transferases"/>
    <property type="match status" value="1"/>
</dbReference>
<keyword evidence="3" id="KW-1185">Reference proteome</keyword>
<dbReference type="InterPro" id="IPR015421">
    <property type="entry name" value="PyrdxlP-dep_Trfase_major"/>
</dbReference>
<name>A0ABT9UX22_9FIRM</name>
<sequence>MEYKKIFLSSPHMGGDEEKFIKEAFNSNWIAPLGPNVNNFEKEVSKYLGIKYGAALISGTAAIHMALKAIGIKRRDRILCSTLTFSASCNPIIYEGGEPIFIDSEEESWNMCPYALEKAFLECEREGKLPKAIIVVHLYGQSANMDKIIKLCNKYNCKIIEDAAESLGATYKGIQTGTLGDFGIFSFNGNKIITTSGGGMIVSNDKEKIEKIKFWSTQARENERHYEHKELGFNYRISNIVAGIGRGQLKVLNERIKKKKEIFETYKEGFKDISDIKMMPIKDYGTPNYWLSCITLSRESKVKPIDIILALERENIEARPIWKPMHMQPLYNKYKFFTKGKKSIAEDIFNRGVCLPSDTKNTEKDMVRIIEIIKKLFI</sequence>
<dbReference type="RefSeq" id="WP_307487707.1">
    <property type="nucleotide sequence ID" value="NZ_JAUSUF010000013.1"/>
</dbReference>
<comment type="caution">
    <text evidence="2">The sequence shown here is derived from an EMBL/GenBank/DDBJ whole genome shotgun (WGS) entry which is preliminary data.</text>
</comment>
<proteinExistence type="inferred from homology"/>
<dbReference type="InterPro" id="IPR015424">
    <property type="entry name" value="PyrdxlP-dep_Trfase"/>
</dbReference>
<organism evidence="2 3">
    <name type="scientific">Eubacterium multiforme</name>
    <dbReference type="NCBI Taxonomy" id="83339"/>
    <lineage>
        <taxon>Bacteria</taxon>
        <taxon>Bacillati</taxon>
        <taxon>Bacillota</taxon>
        <taxon>Clostridia</taxon>
        <taxon>Eubacteriales</taxon>
        <taxon>Eubacteriaceae</taxon>
        <taxon>Eubacterium</taxon>
    </lineage>
</organism>
<dbReference type="InterPro" id="IPR015422">
    <property type="entry name" value="PyrdxlP-dep_Trfase_small"/>
</dbReference>
<dbReference type="Proteomes" id="UP001228504">
    <property type="component" value="Unassembled WGS sequence"/>
</dbReference>
<evidence type="ECO:0000313" key="2">
    <source>
        <dbReference type="EMBL" id="MDQ0150872.1"/>
    </source>
</evidence>
<evidence type="ECO:0000256" key="1">
    <source>
        <dbReference type="RuleBase" id="RU004508"/>
    </source>
</evidence>
<dbReference type="PANTHER" id="PTHR30244">
    <property type="entry name" value="TRANSAMINASE"/>
    <property type="match status" value="1"/>
</dbReference>
<dbReference type="Gene3D" id="3.90.1150.10">
    <property type="entry name" value="Aspartate Aminotransferase, domain 1"/>
    <property type="match status" value="1"/>
</dbReference>
<dbReference type="PIRSF" id="PIRSF000390">
    <property type="entry name" value="PLP_StrS"/>
    <property type="match status" value="1"/>
</dbReference>
<evidence type="ECO:0000313" key="3">
    <source>
        <dbReference type="Proteomes" id="UP001228504"/>
    </source>
</evidence>
<gene>
    <name evidence="2" type="ORF">J2S18_002846</name>
</gene>
<dbReference type="EMBL" id="JAUSUF010000013">
    <property type="protein sequence ID" value="MDQ0150872.1"/>
    <property type="molecule type" value="Genomic_DNA"/>
</dbReference>
<protein>
    <submittedName>
        <fullName evidence="2">dTDP-4-amino-4,6-dideoxygalactose transaminase</fullName>
    </submittedName>
</protein>
<dbReference type="CDD" id="cd00616">
    <property type="entry name" value="AHBA_syn"/>
    <property type="match status" value="1"/>
</dbReference>
<reference evidence="2 3" key="1">
    <citation type="submission" date="2023-07" db="EMBL/GenBank/DDBJ databases">
        <title>Genomic Encyclopedia of Type Strains, Phase IV (KMG-IV): sequencing the most valuable type-strain genomes for metagenomic binning, comparative biology and taxonomic classification.</title>
        <authorList>
            <person name="Goeker M."/>
        </authorList>
    </citation>
    <scope>NUCLEOTIDE SEQUENCE [LARGE SCALE GENOMIC DNA]</scope>
    <source>
        <strain evidence="2 3">DSM 20694</strain>
    </source>
</reference>
<comment type="similarity">
    <text evidence="1">Belongs to the DegT/DnrJ/EryC1 family.</text>
</comment>